<keyword evidence="2" id="KW-1185">Reference proteome</keyword>
<dbReference type="RefSeq" id="WP_155275090.1">
    <property type="nucleotide sequence ID" value="NZ_CP126975.1"/>
</dbReference>
<name>A0AAX3XBK2_9PAST</name>
<organism evidence="1 2">
    <name type="scientific">Gallibacterium anatis</name>
    <dbReference type="NCBI Taxonomy" id="750"/>
    <lineage>
        <taxon>Bacteria</taxon>
        <taxon>Pseudomonadati</taxon>
        <taxon>Pseudomonadota</taxon>
        <taxon>Gammaproteobacteria</taxon>
        <taxon>Pasteurellales</taxon>
        <taxon>Pasteurellaceae</taxon>
        <taxon>Gallibacterium</taxon>
    </lineage>
</organism>
<gene>
    <name evidence="1" type="ORF">QP018_12780</name>
</gene>
<reference evidence="1 2" key="1">
    <citation type="submission" date="2023-06" db="EMBL/GenBank/DDBJ databases">
        <title>Complete Genome Sequence of Gallibacterium anatis Strain BJF12, Isolated from a chicken with diarrhea.</title>
        <authorList>
            <person name="Guo F."/>
            <person name="Bu W."/>
            <person name="Xu F."/>
            <person name="Wen T."/>
        </authorList>
    </citation>
    <scope>NUCLEOTIDE SEQUENCE [LARGE SCALE GENOMIC DNA]</scope>
    <source>
        <strain evidence="1 2">BJF12</strain>
    </source>
</reference>
<evidence type="ECO:0000313" key="2">
    <source>
        <dbReference type="Proteomes" id="UP001226750"/>
    </source>
</evidence>
<protein>
    <submittedName>
        <fullName evidence="1">Uncharacterized protein</fullName>
    </submittedName>
</protein>
<sequence>MATEALPFFYELKCLRWQKIGIKTDFSRFGGIKNAIYQDRIWEKLKKLN</sequence>
<proteinExistence type="predicted"/>
<dbReference type="Proteomes" id="UP001226750">
    <property type="component" value="Chromosome"/>
</dbReference>
<dbReference type="AlphaFoldDB" id="A0AAX3XBK2"/>
<accession>A0AAX3XBK2</accession>
<evidence type="ECO:0000313" key="1">
    <source>
        <dbReference type="EMBL" id="WIM79589.1"/>
    </source>
</evidence>
<dbReference type="EMBL" id="CP126975">
    <property type="protein sequence ID" value="WIM79589.1"/>
    <property type="molecule type" value="Genomic_DNA"/>
</dbReference>